<dbReference type="STRING" id="1379910.TH63_05235"/>
<keyword evidence="1" id="KW-0547">Nucleotide-binding</keyword>
<dbReference type="RefSeq" id="WP_048920019.1">
    <property type="nucleotide sequence ID" value="NZ_CP010777.1"/>
</dbReference>
<organism evidence="5 6">
    <name type="scientific">Rufibacter radiotolerans</name>
    <dbReference type="NCBI Taxonomy" id="1379910"/>
    <lineage>
        <taxon>Bacteria</taxon>
        <taxon>Pseudomonadati</taxon>
        <taxon>Bacteroidota</taxon>
        <taxon>Cytophagia</taxon>
        <taxon>Cytophagales</taxon>
        <taxon>Hymenobacteraceae</taxon>
        <taxon>Rufibacter</taxon>
    </lineage>
</organism>
<dbReference type="OrthoDB" id="9782422at2"/>
<keyword evidence="3" id="KW-0067">ATP-binding</keyword>
<dbReference type="GO" id="GO:0005524">
    <property type="term" value="F:ATP binding"/>
    <property type="evidence" value="ECO:0007669"/>
    <property type="project" value="UniProtKB-KW"/>
</dbReference>
<dbReference type="PANTHER" id="PTHR43309:SF5">
    <property type="entry name" value="5-OXOPROLINASE SUBUNIT C"/>
    <property type="match status" value="1"/>
</dbReference>
<keyword evidence="2" id="KW-0378">Hydrolase</keyword>
<dbReference type="InterPro" id="IPR052708">
    <property type="entry name" value="PxpC"/>
</dbReference>
<proteinExistence type="predicted"/>
<dbReference type="AlphaFoldDB" id="A0A0H4VN51"/>
<evidence type="ECO:0000256" key="2">
    <source>
        <dbReference type="ARBA" id="ARBA00022801"/>
    </source>
</evidence>
<dbReference type="KEGG" id="ruf:TH63_05235"/>
<dbReference type="Proteomes" id="UP000036458">
    <property type="component" value="Chromosome"/>
</dbReference>
<reference evidence="5 6" key="1">
    <citation type="submission" date="2015-01" db="EMBL/GenBank/DDBJ databases">
        <title>Rufibacter sp./DG31D/ whole genome sequencing.</title>
        <authorList>
            <person name="Kim M.K."/>
            <person name="Srinivasan S."/>
            <person name="Lee J.-J."/>
        </authorList>
    </citation>
    <scope>NUCLEOTIDE SEQUENCE [LARGE SCALE GENOMIC DNA]</scope>
    <source>
        <strain evidence="5 6">DG31D</strain>
    </source>
</reference>
<dbReference type="PANTHER" id="PTHR43309">
    <property type="entry name" value="5-OXOPROLINASE SUBUNIT C"/>
    <property type="match status" value="1"/>
</dbReference>
<dbReference type="InterPro" id="IPR003778">
    <property type="entry name" value="CT_A_B"/>
</dbReference>
<dbReference type="Pfam" id="PF02626">
    <property type="entry name" value="CT_A_B"/>
    <property type="match status" value="1"/>
</dbReference>
<keyword evidence="6" id="KW-1185">Reference proteome</keyword>
<evidence type="ECO:0000313" key="5">
    <source>
        <dbReference type="EMBL" id="AKQ45169.1"/>
    </source>
</evidence>
<dbReference type="GO" id="GO:0016787">
    <property type="term" value="F:hydrolase activity"/>
    <property type="evidence" value="ECO:0007669"/>
    <property type="project" value="UniProtKB-KW"/>
</dbReference>
<name>A0A0H4VN51_9BACT</name>
<sequence>MSLRVEKPGLLTTVQDLGRWGFQQEGVIVSGAMDALAHRTANLLVGNQESAATLEFTLLGPSLRFEQDHLISLTGAAFTPKINGKTIACNRIVLVRKGALLEIGAAKKGCRGYLAVAGGLQVPLVMGSASTYLKAGIGGLNGKALMEGEVVPCLSLPSTEFPYLEVLQKAAQKSSYAQAFWYPSPMALSKKQENQVIRVMKGPEYDWFTPGSQNAFWTQPFKVTAQSDRMGYRLEGPVLGLVQERELLSTAVTFGTVQVPAQGNPIVLLADHQTTGGYPRIAQVITADFPALAQLPPGQKIQWQEVTVGEAQTLFLEQEQHLARLKTSIALKLRK</sequence>
<dbReference type="SMART" id="SM00797">
    <property type="entry name" value="AHS2"/>
    <property type="match status" value="1"/>
</dbReference>
<evidence type="ECO:0000256" key="3">
    <source>
        <dbReference type="ARBA" id="ARBA00022840"/>
    </source>
</evidence>
<evidence type="ECO:0000256" key="1">
    <source>
        <dbReference type="ARBA" id="ARBA00022741"/>
    </source>
</evidence>
<protein>
    <submittedName>
        <fullName evidence="5">KipI antagonist</fullName>
    </submittedName>
</protein>
<dbReference type="SUPFAM" id="SSF50891">
    <property type="entry name" value="Cyclophilin-like"/>
    <property type="match status" value="1"/>
</dbReference>
<feature type="domain" description="Carboxyltransferase" evidence="4">
    <location>
        <begin position="24"/>
        <end position="321"/>
    </location>
</feature>
<evidence type="ECO:0000259" key="4">
    <source>
        <dbReference type="SMART" id="SM00797"/>
    </source>
</evidence>
<dbReference type="EMBL" id="CP010777">
    <property type="protein sequence ID" value="AKQ45169.1"/>
    <property type="molecule type" value="Genomic_DNA"/>
</dbReference>
<dbReference type="InterPro" id="IPR029000">
    <property type="entry name" value="Cyclophilin-like_dom_sf"/>
</dbReference>
<evidence type="ECO:0000313" key="6">
    <source>
        <dbReference type="Proteomes" id="UP000036458"/>
    </source>
</evidence>
<dbReference type="NCBIfam" id="TIGR00724">
    <property type="entry name" value="urea_amlyse_rel"/>
    <property type="match status" value="1"/>
</dbReference>
<dbReference type="PATRIC" id="fig|1379910.4.peg.1140"/>
<accession>A0A0H4VN51</accession>
<dbReference type="Gene3D" id="2.40.100.10">
    <property type="entry name" value="Cyclophilin-like"/>
    <property type="match status" value="1"/>
</dbReference>
<gene>
    <name evidence="5" type="ORF">TH63_05235</name>
</gene>